<dbReference type="OrthoDB" id="1058301at2759"/>
<evidence type="ECO:0000259" key="1">
    <source>
        <dbReference type="Pfam" id="PF03009"/>
    </source>
</evidence>
<dbReference type="InterPro" id="IPR017946">
    <property type="entry name" value="PLC-like_Pdiesterase_TIM-brl"/>
</dbReference>
<dbReference type="HOGENOM" id="CLU_1475261_0_0_1"/>
<reference evidence="3" key="1">
    <citation type="journal article" date="2014" name="Proc. Natl. Acad. Sci. U.S.A.">
        <title>Extensive sampling of basidiomycete genomes demonstrates inadequacy of the white-rot/brown-rot paradigm for wood decay fungi.</title>
        <authorList>
            <person name="Riley R."/>
            <person name="Salamov A.A."/>
            <person name="Brown D.W."/>
            <person name="Nagy L.G."/>
            <person name="Floudas D."/>
            <person name="Held B.W."/>
            <person name="Levasseur A."/>
            <person name="Lombard V."/>
            <person name="Morin E."/>
            <person name="Otillar R."/>
            <person name="Lindquist E.A."/>
            <person name="Sun H."/>
            <person name="LaButti K.M."/>
            <person name="Schmutz J."/>
            <person name="Jabbour D."/>
            <person name="Luo H."/>
            <person name="Baker S.E."/>
            <person name="Pisabarro A.G."/>
            <person name="Walton J.D."/>
            <person name="Blanchette R.A."/>
            <person name="Henrissat B."/>
            <person name="Martin F."/>
            <person name="Cullen D."/>
            <person name="Hibbett D.S."/>
            <person name="Grigoriev I.V."/>
        </authorList>
    </citation>
    <scope>NUCLEOTIDE SEQUENCE [LARGE SCALE GENOMIC DNA]</scope>
    <source>
        <strain evidence="3">CBS 339.88</strain>
    </source>
</reference>
<keyword evidence="3" id="KW-1185">Reference proteome</keyword>
<gene>
    <name evidence="2" type="ORF">GALMADRAFT_236736</name>
</gene>
<sequence>MFHDPALDRTTDSKGQIKERTWYGADGMQHVRTIKEPKQSIPTFAETVALLMKPENHHVKFNVDVKVQNDPDRLFSLMHDVISAQPDWETVLAPRILLGMWHPRFIGFAKSRLPYCRRSYIGLSTYVARKYFWQDCHAFSMAFAALTTMDGQKYVIRMGPYWASNCAHGRVDSLRSVKLRTRI</sequence>
<dbReference type="AlphaFoldDB" id="A0A067TLJ0"/>
<organism evidence="2 3">
    <name type="scientific">Galerina marginata (strain CBS 339.88)</name>
    <dbReference type="NCBI Taxonomy" id="685588"/>
    <lineage>
        <taxon>Eukaryota</taxon>
        <taxon>Fungi</taxon>
        <taxon>Dikarya</taxon>
        <taxon>Basidiomycota</taxon>
        <taxon>Agaricomycotina</taxon>
        <taxon>Agaricomycetes</taxon>
        <taxon>Agaricomycetidae</taxon>
        <taxon>Agaricales</taxon>
        <taxon>Agaricineae</taxon>
        <taxon>Strophariaceae</taxon>
        <taxon>Galerina</taxon>
    </lineage>
</organism>
<dbReference type="GO" id="GO:0008081">
    <property type="term" value="F:phosphoric diester hydrolase activity"/>
    <property type="evidence" value="ECO:0007669"/>
    <property type="project" value="InterPro"/>
</dbReference>
<dbReference type="STRING" id="685588.A0A067TLJ0"/>
<dbReference type="InterPro" id="IPR030395">
    <property type="entry name" value="GP_PDE_dom"/>
</dbReference>
<dbReference type="PANTHER" id="PTHR43805:SF1">
    <property type="entry name" value="GP-PDE DOMAIN-CONTAINING PROTEIN"/>
    <property type="match status" value="1"/>
</dbReference>
<dbReference type="SUPFAM" id="SSF51695">
    <property type="entry name" value="PLC-like phosphodiesterases"/>
    <property type="match status" value="1"/>
</dbReference>
<dbReference type="EMBL" id="KL142368">
    <property type="protein sequence ID" value="KDR84085.1"/>
    <property type="molecule type" value="Genomic_DNA"/>
</dbReference>
<accession>A0A067TLJ0</accession>
<protein>
    <recommendedName>
        <fullName evidence="1">GP-PDE domain-containing protein</fullName>
    </recommendedName>
</protein>
<dbReference type="GO" id="GO:0006629">
    <property type="term" value="P:lipid metabolic process"/>
    <property type="evidence" value="ECO:0007669"/>
    <property type="project" value="InterPro"/>
</dbReference>
<dbReference type="PANTHER" id="PTHR43805">
    <property type="entry name" value="GLYCEROPHOSPHORYL DIESTER PHOSPHODIESTERASE"/>
    <property type="match status" value="1"/>
</dbReference>
<name>A0A067TLJ0_GALM3</name>
<evidence type="ECO:0000313" key="3">
    <source>
        <dbReference type="Proteomes" id="UP000027222"/>
    </source>
</evidence>
<dbReference type="Pfam" id="PF03009">
    <property type="entry name" value="GDPD"/>
    <property type="match status" value="1"/>
</dbReference>
<dbReference type="Proteomes" id="UP000027222">
    <property type="component" value="Unassembled WGS sequence"/>
</dbReference>
<evidence type="ECO:0000313" key="2">
    <source>
        <dbReference type="EMBL" id="KDR84085.1"/>
    </source>
</evidence>
<feature type="domain" description="GP-PDE" evidence="1">
    <location>
        <begin position="2"/>
        <end position="130"/>
    </location>
</feature>
<proteinExistence type="predicted"/>
<dbReference type="Gene3D" id="3.20.20.190">
    <property type="entry name" value="Phosphatidylinositol (PI) phosphodiesterase"/>
    <property type="match status" value="1"/>
</dbReference>